<keyword evidence="2" id="KW-1185">Reference proteome</keyword>
<evidence type="ECO:0000313" key="2">
    <source>
        <dbReference type="Proteomes" id="UP000298714"/>
    </source>
</evidence>
<organism evidence="1 2">
    <name type="scientific">Hankyongella ginsenosidimutans</name>
    <dbReference type="NCBI Taxonomy" id="1763828"/>
    <lineage>
        <taxon>Bacteria</taxon>
        <taxon>Pseudomonadati</taxon>
        <taxon>Pseudomonadota</taxon>
        <taxon>Alphaproteobacteria</taxon>
        <taxon>Sphingomonadales</taxon>
        <taxon>Sphingomonadaceae</taxon>
        <taxon>Hankyongella</taxon>
    </lineage>
</organism>
<evidence type="ECO:0000313" key="1">
    <source>
        <dbReference type="EMBL" id="QCI79290.1"/>
    </source>
</evidence>
<dbReference type="EMBL" id="CP039704">
    <property type="protein sequence ID" value="QCI79290.1"/>
    <property type="molecule type" value="Genomic_DNA"/>
</dbReference>
<sequence>MTPYAGTAAAATGDCWSRTEMVSSQVRELQTKMMVAALQCRTVQGSSILANYNTFVRRFRTDITKHNDVLKKRFLRLYGARGERAFDSYTTQLANSYGAEAAQADFCTRMEQNTQEVVSISDSELASVAQHAIAVPEGVCVN</sequence>
<dbReference type="Proteomes" id="UP000298714">
    <property type="component" value="Chromosome"/>
</dbReference>
<dbReference type="AlphaFoldDB" id="A0A4D7C685"/>
<proteinExistence type="predicted"/>
<accession>A0A4D7C685</accession>
<protein>
    <submittedName>
        <fullName evidence="1">Uncharacterized protein</fullName>
    </submittedName>
</protein>
<gene>
    <name evidence="1" type="ORF">E6W36_06125</name>
</gene>
<dbReference type="KEGG" id="hgn:E6W36_06125"/>
<reference evidence="2" key="1">
    <citation type="submission" date="2019-04" db="EMBL/GenBank/DDBJ databases">
        <title>Complete genome sequence of Sphingomonas sp. W1-2-3.</title>
        <authorList>
            <person name="Im W.T."/>
        </authorList>
    </citation>
    <scope>NUCLEOTIDE SEQUENCE [LARGE SCALE GENOMIC DNA]</scope>
    <source>
        <strain evidence="2">W1-2-3</strain>
    </source>
</reference>
<name>A0A4D7C685_9SPHN</name>